<dbReference type="GO" id="GO:0010181">
    <property type="term" value="F:FMN binding"/>
    <property type="evidence" value="ECO:0007669"/>
    <property type="project" value="InterPro"/>
</dbReference>
<dbReference type="SMART" id="SM00903">
    <property type="entry name" value="Flavin_Reduct"/>
    <property type="match status" value="1"/>
</dbReference>
<dbReference type="Pfam" id="PF01613">
    <property type="entry name" value="Flavin_Reduct"/>
    <property type="match status" value="1"/>
</dbReference>
<sequence length="166" mass="18589">MSKIIATNSMTDTKLLRKYLGKWATGVAVVTCRDNDGLLYGRTINSFSSVSLDPPLVLWSLSKEANSLSVFLDTKYFAINVLSTSQQSIIRHFSSNNHKQFNNIEYTLSSNNNPILIDNLATFQCKAHDVYSCGDHFIIIGEVTRFATTEQTPLIFFNSSYSEVVT</sequence>
<keyword evidence="2" id="KW-0560">Oxidoreductase</keyword>
<evidence type="ECO:0000259" key="3">
    <source>
        <dbReference type="SMART" id="SM00903"/>
    </source>
</evidence>
<dbReference type="InterPro" id="IPR050268">
    <property type="entry name" value="NADH-dep_flavin_reductase"/>
</dbReference>
<comment type="similarity">
    <text evidence="1">Belongs to the non-flavoprotein flavin reductase family.</text>
</comment>
<feature type="domain" description="Flavin reductase like" evidence="3">
    <location>
        <begin position="20"/>
        <end position="163"/>
    </location>
</feature>
<gene>
    <name evidence="4" type="ORF">METZ01_LOCUS270079</name>
</gene>
<dbReference type="SUPFAM" id="SSF50475">
    <property type="entry name" value="FMN-binding split barrel"/>
    <property type="match status" value="1"/>
</dbReference>
<proteinExistence type="inferred from homology"/>
<accession>A0A382K080</accession>
<dbReference type="EMBL" id="UINC01077258">
    <property type="protein sequence ID" value="SVC17225.1"/>
    <property type="molecule type" value="Genomic_DNA"/>
</dbReference>
<organism evidence="4">
    <name type="scientific">marine metagenome</name>
    <dbReference type="NCBI Taxonomy" id="408172"/>
    <lineage>
        <taxon>unclassified sequences</taxon>
        <taxon>metagenomes</taxon>
        <taxon>ecological metagenomes</taxon>
    </lineage>
</organism>
<dbReference type="InterPro" id="IPR012349">
    <property type="entry name" value="Split_barrel_FMN-bd"/>
</dbReference>
<dbReference type="Gene3D" id="2.30.110.10">
    <property type="entry name" value="Electron Transport, Fmn-binding Protein, Chain A"/>
    <property type="match status" value="1"/>
</dbReference>
<name>A0A382K080_9ZZZZ</name>
<evidence type="ECO:0000313" key="4">
    <source>
        <dbReference type="EMBL" id="SVC17225.1"/>
    </source>
</evidence>
<dbReference type="GO" id="GO:0042602">
    <property type="term" value="F:riboflavin reductase (NADPH) activity"/>
    <property type="evidence" value="ECO:0007669"/>
    <property type="project" value="TreeGrafter"/>
</dbReference>
<dbReference type="PANTHER" id="PTHR30466">
    <property type="entry name" value="FLAVIN REDUCTASE"/>
    <property type="match status" value="1"/>
</dbReference>
<evidence type="ECO:0000256" key="1">
    <source>
        <dbReference type="ARBA" id="ARBA00008898"/>
    </source>
</evidence>
<protein>
    <recommendedName>
        <fullName evidence="3">Flavin reductase like domain-containing protein</fullName>
    </recommendedName>
</protein>
<evidence type="ECO:0000256" key="2">
    <source>
        <dbReference type="ARBA" id="ARBA00023002"/>
    </source>
</evidence>
<dbReference type="PANTHER" id="PTHR30466:SF11">
    <property type="entry name" value="FLAVIN-DEPENDENT MONOOXYGENASE, REDUCTASE SUBUNIT HSAB"/>
    <property type="match status" value="1"/>
</dbReference>
<reference evidence="4" key="1">
    <citation type="submission" date="2018-05" db="EMBL/GenBank/DDBJ databases">
        <authorList>
            <person name="Lanie J.A."/>
            <person name="Ng W.-L."/>
            <person name="Kazmierczak K.M."/>
            <person name="Andrzejewski T.M."/>
            <person name="Davidsen T.M."/>
            <person name="Wayne K.J."/>
            <person name="Tettelin H."/>
            <person name="Glass J.I."/>
            <person name="Rusch D."/>
            <person name="Podicherti R."/>
            <person name="Tsui H.-C.T."/>
            <person name="Winkler M.E."/>
        </authorList>
    </citation>
    <scope>NUCLEOTIDE SEQUENCE</scope>
</reference>
<dbReference type="InterPro" id="IPR002563">
    <property type="entry name" value="Flavin_Rdtase-like_dom"/>
</dbReference>
<dbReference type="AlphaFoldDB" id="A0A382K080"/>